<organism evidence="1 2">
    <name type="scientific">Halomonas colorata</name>
    <dbReference type="NCBI Taxonomy" id="2742615"/>
    <lineage>
        <taxon>Bacteria</taxon>
        <taxon>Pseudomonadati</taxon>
        <taxon>Pseudomonadota</taxon>
        <taxon>Gammaproteobacteria</taxon>
        <taxon>Oceanospirillales</taxon>
        <taxon>Halomonadaceae</taxon>
        <taxon>Halomonas</taxon>
    </lineage>
</organism>
<gene>
    <name evidence="1" type="ORF">EI547_19020</name>
</gene>
<name>A0ABR9G3M9_9GAMM</name>
<dbReference type="EMBL" id="RRZB01000113">
    <property type="protein sequence ID" value="MBE0465511.1"/>
    <property type="molecule type" value="Genomic_DNA"/>
</dbReference>
<keyword evidence="2" id="KW-1185">Reference proteome</keyword>
<dbReference type="GO" id="GO:0032259">
    <property type="term" value="P:methylation"/>
    <property type="evidence" value="ECO:0007669"/>
    <property type="project" value="UniProtKB-KW"/>
</dbReference>
<accession>A0ABR9G3M9</accession>
<protein>
    <submittedName>
        <fullName evidence="1">Class I SAM-dependent DNA methyltransferase</fullName>
    </submittedName>
</protein>
<keyword evidence="1" id="KW-0808">Transferase</keyword>
<reference evidence="1 2" key="1">
    <citation type="submission" date="2020-07" db="EMBL/GenBank/DDBJ databases">
        <title>Halophilic bacteria isolated from french cheeses.</title>
        <authorList>
            <person name="Kothe C.I."/>
            <person name="Farah-Kraiem B."/>
            <person name="Renault P."/>
            <person name="Dridi B."/>
        </authorList>
    </citation>
    <scope>NUCLEOTIDE SEQUENCE [LARGE SCALE GENOMIC DNA]</scope>
    <source>
        <strain evidence="1 2">FME20</strain>
    </source>
</reference>
<comment type="caution">
    <text evidence="1">The sequence shown here is derived from an EMBL/GenBank/DDBJ whole genome shotgun (WGS) entry which is preliminary data.</text>
</comment>
<dbReference type="GO" id="GO:0008168">
    <property type="term" value="F:methyltransferase activity"/>
    <property type="evidence" value="ECO:0007669"/>
    <property type="project" value="UniProtKB-KW"/>
</dbReference>
<sequence>MVFGGSKEVLSENSKAAVAIAKNDWDSQEISWGFSRSPLIDKGEYKSMQKVYSLQRDSGEKASHHLLEIEEKNNRILIEAYGLEEELSPDVPLQEVTLTCNPHYRYGGNRSEEELETLLQCDTIKELVSYGIGCMMGRYSLDKPGLILASQGETVRDYLSQIPEPTFAPDKNAIIPLTDQEWFPDDATNRFRDFVRTVWVEEHLQENLDFVAESLCLHAIKPKKGEAALETIRRYLSTQFYKDHLRTYKKRPIYWLFSSGKQKAFECLVYLHRYNESTLAEMRTNYVIPLTTKLASYVEKLEQDKDASTSAAEAKRIEKELSKLYKQQAELNTFDEKLRHYADQRISLDLDDGVKVNYGKFGDLLAEVKVVTGKNK</sequence>
<dbReference type="Proteomes" id="UP001645038">
    <property type="component" value="Unassembled WGS sequence"/>
</dbReference>
<proteinExistence type="predicted"/>
<keyword evidence="1" id="KW-0489">Methyltransferase</keyword>
<evidence type="ECO:0000313" key="1">
    <source>
        <dbReference type="EMBL" id="MBE0465511.1"/>
    </source>
</evidence>
<evidence type="ECO:0000313" key="2">
    <source>
        <dbReference type="Proteomes" id="UP001645038"/>
    </source>
</evidence>